<dbReference type="InterPro" id="IPR009030">
    <property type="entry name" value="Growth_fac_rcpt_cys_sf"/>
</dbReference>
<dbReference type="EnsemblMetazoa" id="CLYHEMT019775.1">
    <property type="protein sequence ID" value="CLYHEMP019775.1"/>
    <property type="gene ID" value="CLYHEMG019775"/>
</dbReference>
<name>A0A7M6DP95_9CNID</name>
<dbReference type="SUPFAM" id="SSF57184">
    <property type="entry name" value="Growth factor receptor domain"/>
    <property type="match status" value="1"/>
</dbReference>
<dbReference type="PANTHER" id="PTHR46967:SF2">
    <property type="entry name" value="SUSHI, VON WILLEBRAND FACTOR TYPE A, EGF AND PENTRAXIN DOMAIN-CONTAINING PROTEIN 1-LIKE"/>
    <property type="match status" value="1"/>
</dbReference>
<evidence type="ECO:0000313" key="2">
    <source>
        <dbReference type="Proteomes" id="UP000594262"/>
    </source>
</evidence>
<dbReference type="SMART" id="SM01411">
    <property type="entry name" value="Ephrin_rec_like"/>
    <property type="match status" value="6"/>
</dbReference>
<reference evidence="1" key="1">
    <citation type="submission" date="2021-01" db="UniProtKB">
        <authorList>
            <consortium name="EnsemblMetazoa"/>
        </authorList>
    </citation>
    <scope>IDENTIFICATION</scope>
</reference>
<dbReference type="OrthoDB" id="413581at2759"/>
<accession>A0A7M6DP95</accession>
<proteinExistence type="predicted"/>
<dbReference type="Proteomes" id="UP000594262">
    <property type="component" value="Unplaced"/>
</dbReference>
<evidence type="ECO:0000313" key="1">
    <source>
        <dbReference type="EnsemblMetazoa" id="CLYHEMP019775.1"/>
    </source>
</evidence>
<organism evidence="1 2">
    <name type="scientific">Clytia hemisphaerica</name>
    <dbReference type="NCBI Taxonomy" id="252671"/>
    <lineage>
        <taxon>Eukaryota</taxon>
        <taxon>Metazoa</taxon>
        <taxon>Cnidaria</taxon>
        <taxon>Hydrozoa</taxon>
        <taxon>Hydroidolina</taxon>
        <taxon>Leptothecata</taxon>
        <taxon>Obeliida</taxon>
        <taxon>Clytiidae</taxon>
        <taxon>Clytia</taxon>
    </lineage>
</organism>
<protein>
    <submittedName>
        <fullName evidence="1">Uncharacterized protein</fullName>
    </submittedName>
</protein>
<dbReference type="AlphaFoldDB" id="A0A7M6DP95"/>
<keyword evidence="2" id="KW-1185">Reference proteome</keyword>
<dbReference type="PANTHER" id="PTHR46967">
    <property type="entry name" value="INSULIN-LIKE GROWTH FACTOR BINDING PROTEIN,N-TERMINAL"/>
    <property type="match status" value="1"/>
</dbReference>
<sequence length="514" mass="55456">MAYSDKNGASSCKTCGLGTYPISDYYGRNIGCRNCPIGSIGRSDGKCYNCDGVMEYGDTVGATSCKTCQVGTVPVGHNSYQRRYKCVNCPIGSIGKTDGKCYNCVGVMEYGDTVGATSCKTCQVGTVPIHNSYQRRYKCVNCPIGSIGKTDGKCYNCVGVMEYGDTVGATSCKTCQVGTVPIHNSYQRRYKCVNCPIGSIGKTDGKCYNCVGVMEYGDTVGATSCKTCQVGTVPVHNSYQRRYKCVNCRVGTIGKSDGQCHRCDGVMEYGDTVGATSCKSCPLGTVPRLDYYRYQYGCKSCRVGTIGKSDGKCHRCNGPMEYGDSYGATSCKNCPLGSIPKVDYSRYQYGCKSCKVGTIGKSDGLCHRCNGPMEYGDSSGATSCKNCPLGSIPKVDYSRYQYGCKNCKVGTIGKSDGLCHRCNGPMEYGDSSGATSCKNCPLGSIPKVDYSRYQYGCRQCQLGTIGKSDGKCYKCIGDQQYVDDYGSTTCKICPSNSRVVIDSRGYHLDCKRWK</sequence>